<reference evidence="3" key="1">
    <citation type="submission" date="2017-08" db="EMBL/GenBank/DDBJ databases">
        <title>A dynamic microbial community with high functional redundancy inhabits the cold, oxic subseafloor aquifer.</title>
        <authorList>
            <person name="Tully B.J."/>
            <person name="Wheat C.G."/>
            <person name="Glazer B.T."/>
            <person name="Huber J.A."/>
        </authorList>
    </citation>
    <scope>NUCLEOTIDE SEQUENCE [LARGE SCALE GENOMIC DNA]</scope>
</reference>
<feature type="transmembrane region" description="Helical" evidence="1">
    <location>
        <begin position="65"/>
        <end position="86"/>
    </location>
</feature>
<dbReference type="Pfam" id="PF06961">
    <property type="entry name" value="DUF1294"/>
    <property type="match status" value="1"/>
</dbReference>
<dbReference type="GO" id="GO:0003676">
    <property type="term" value="F:nucleic acid binding"/>
    <property type="evidence" value="ECO:0007669"/>
    <property type="project" value="InterPro"/>
</dbReference>
<keyword evidence="1" id="KW-1133">Transmembrane helix</keyword>
<protein>
    <recommendedName>
        <fullName evidence="4">DUF1294 domain-containing protein</fullName>
    </recommendedName>
</protein>
<comment type="caution">
    <text evidence="2">The sequence shown here is derived from an EMBL/GenBank/DDBJ whole genome shotgun (WGS) entry which is preliminary data.</text>
</comment>
<dbReference type="AlphaFoldDB" id="A0A2A4T953"/>
<evidence type="ECO:0008006" key="4">
    <source>
        <dbReference type="Google" id="ProtNLM"/>
    </source>
</evidence>
<dbReference type="InterPro" id="IPR012156">
    <property type="entry name" value="Cold_shock_CspA"/>
</dbReference>
<evidence type="ECO:0000313" key="3">
    <source>
        <dbReference type="Proteomes" id="UP000218113"/>
    </source>
</evidence>
<accession>A0A2A4T953</accession>
<dbReference type="EMBL" id="NVSR01000007">
    <property type="protein sequence ID" value="PCI30160.1"/>
    <property type="molecule type" value="Genomic_DNA"/>
</dbReference>
<keyword evidence="1" id="KW-0812">Transmembrane</keyword>
<organism evidence="2 3">
    <name type="scientific">SAR324 cluster bacterium</name>
    <dbReference type="NCBI Taxonomy" id="2024889"/>
    <lineage>
        <taxon>Bacteria</taxon>
        <taxon>Deltaproteobacteria</taxon>
        <taxon>SAR324 cluster</taxon>
    </lineage>
</organism>
<feature type="transmembrane region" description="Helical" evidence="1">
    <location>
        <begin position="5"/>
        <end position="21"/>
    </location>
</feature>
<dbReference type="Proteomes" id="UP000218113">
    <property type="component" value="Unassembled WGS sequence"/>
</dbReference>
<keyword evidence="1" id="KW-0472">Membrane</keyword>
<gene>
    <name evidence="2" type="ORF">COB67_02425</name>
</gene>
<name>A0A2A4T953_9DELT</name>
<sequence length="95" mass="11448">MYFILIYMFVINLTTFLTFGYDKSQSRIQGSSRVSEKTLFSLSFIGGSLGGFIAQKYFRHKTKKLSFQVIFWVIVFFQIISLFIWWKFEFLRLWL</sequence>
<dbReference type="InterPro" id="IPR010718">
    <property type="entry name" value="DUF1294"/>
</dbReference>
<evidence type="ECO:0000313" key="2">
    <source>
        <dbReference type="EMBL" id="PCI30160.1"/>
    </source>
</evidence>
<proteinExistence type="predicted"/>
<evidence type="ECO:0000256" key="1">
    <source>
        <dbReference type="SAM" id="Phobius"/>
    </source>
</evidence>
<dbReference type="PIRSF" id="PIRSF002599">
    <property type="entry name" value="Cold_shock_A"/>
    <property type="match status" value="1"/>
</dbReference>